<dbReference type="InterPro" id="IPR045851">
    <property type="entry name" value="AMP-bd_C_sf"/>
</dbReference>
<dbReference type="RefSeq" id="WP_163494182.1">
    <property type="nucleotide sequence ID" value="NZ_CP048711.1"/>
</dbReference>
<keyword evidence="4" id="KW-1185">Reference proteome</keyword>
<dbReference type="InterPro" id="IPR050237">
    <property type="entry name" value="ATP-dep_AMP-bd_enzyme"/>
</dbReference>
<dbReference type="KEGG" id="kim:G3T16_05535"/>
<dbReference type="Gene3D" id="3.30.300.30">
    <property type="match status" value="1"/>
</dbReference>
<dbReference type="Pfam" id="PF00501">
    <property type="entry name" value="AMP-binding"/>
    <property type="match status" value="1"/>
</dbReference>
<dbReference type="Gene3D" id="3.40.50.12780">
    <property type="entry name" value="N-terminal domain of ligase-like"/>
    <property type="match status" value="1"/>
</dbReference>
<accession>A0A6C0TZH1</accession>
<proteinExistence type="predicted"/>
<protein>
    <submittedName>
        <fullName evidence="3">AMP-binding protein</fullName>
    </submittedName>
</protein>
<dbReference type="PANTHER" id="PTHR43767:SF1">
    <property type="entry name" value="NONRIBOSOMAL PEPTIDE SYNTHASE PES1 (EUROFUNG)-RELATED"/>
    <property type="match status" value="1"/>
</dbReference>
<name>A0A6C0TZH1_9GAMM</name>
<evidence type="ECO:0000259" key="1">
    <source>
        <dbReference type="Pfam" id="PF00501"/>
    </source>
</evidence>
<dbReference type="EMBL" id="CP048711">
    <property type="protein sequence ID" value="QIB64933.1"/>
    <property type="molecule type" value="Genomic_DNA"/>
</dbReference>
<reference evidence="3 4" key="1">
    <citation type="submission" date="2020-02" db="EMBL/GenBank/DDBJ databases">
        <title>Genome sequencing for Kineobactrum sp. M2.</title>
        <authorList>
            <person name="Park S.-J."/>
        </authorList>
    </citation>
    <scope>NUCLEOTIDE SEQUENCE [LARGE SCALE GENOMIC DNA]</scope>
    <source>
        <strain evidence="3 4">M2</strain>
    </source>
</reference>
<dbReference type="AlphaFoldDB" id="A0A6C0TZH1"/>
<dbReference type="InterPro" id="IPR042099">
    <property type="entry name" value="ANL_N_sf"/>
</dbReference>
<dbReference type="Proteomes" id="UP000477680">
    <property type="component" value="Chromosome"/>
</dbReference>
<dbReference type="PROSITE" id="PS00455">
    <property type="entry name" value="AMP_BINDING"/>
    <property type="match status" value="1"/>
</dbReference>
<feature type="domain" description="AMP-binding enzyme C-terminal" evidence="2">
    <location>
        <begin position="444"/>
        <end position="520"/>
    </location>
</feature>
<evidence type="ECO:0000313" key="3">
    <source>
        <dbReference type="EMBL" id="QIB64933.1"/>
    </source>
</evidence>
<sequence>MTDSSNHNSTPERVPQSGILARMLDFPDRTLPALLQRQAVLGERVLLRCAERELSYGEAPDVAARYASRLAEEGVGPGDTVAVFMSNKIELIELWFAIAWLGAIMVPINTALRGEQLRHAIGTAEPLLLIMEADYFAALSPVEDIIAQARAVFAIDIKGDGESIGSLSVKELQPNITGIPAHPVAPGDTAAILYTSGTTGAAKGVLCPHAQFYWWGTLTGEALGLDQDDTLFTVLPMFHTNALNTLWQAMLYGATYSFAPAFSARNFWRQAYENGATATYLLGSMAQILLKQPVGSLDKEHSVGVALCPATPLDVVEKFHARFGVKLIEGYGSTETNFVFSNTLGGYAPASMGRVTDGFEVRIVDKNDCDVEEGKPGELIIRQREPFSMSQGYYGNPLATVKAWRNLWFHTGDQVFRDSEGIYHFLGRLVDAIRRRGENISSWEVESALMLHSDVEEAAVIGVPSDLGSEEDVMAFVVMRPGCTPDHVNMIRFLESRLAYFAIPRYWEFPAELPRTQNNKIKKHALREIGVTSTTWDFEKAGVVLNRTSKRDK</sequence>
<dbReference type="SUPFAM" id="SSF56801">
    <property type="entry name" value="Acetyl-CoA synthetase-like"/>
    <property type="match status" value="1"/>
</dbReference>
<dbReference type="GO" id="GO:0016878">
    <property type="term" value="F:acid-thiol ligase activity"/>
    <property type="evidence" value="ECO:0007669"/>
    <property type="project" value="UniProtKB-ARBA"/>
</dbReference>
<feature type="domain" description="AMP-dependent synthetase/ligase" evidence="1">
    <location>
        <begin position="42"/>
        <end position="394"/>
    </location>
</feature>
<evidence type="ECO:0000259" key="2">
    <source>
        <dbReference type="Pfam" id="PF13193"/>
    </source>
</evidence>
<organism evidence="3 4">
    <name type="scientific">Kineobactrum salinum</name>
    <dbReference type="NCBI Taxonomy" id="2708301"/>
    <lineage>
        <taxon>Bacteria</taxon>
        <taxon>Pseudomonadati</taxon>
        <taxon>Pseudomonadota</taxon>
        <taxon>Gammaproteobacteria</taxon>
        <taxon>Cellvibrionales</taxon>
        <taxon>Halieaceae</taxon>
        <taxon>Kineobactrum</taxon>
    </lineage>
</organism>
<dbReference type="InterPro" id="IPR025110">
    <property type="entry name" value="AMP-bd_C"/>
</dbReference>
<dbReference type="PANTHER" id="PTHR43767">
    <property type="entry name" value="LONG-CHAIN-FATTY-ACID--COA LIGASE"/>
    <property type="match status" value="1"/>
</dbReference>
<dbReference type="Pfam" id="PF13193">
    <property type="entry name" value="AMP-binding_C"/>
    <property type="match status" value="1"/>
</dbReference>
<dbReference type="InterPro" id="IPR000873">
    <property type="entry name" value="AMP-dep_synth/lig_dom"/>
</dbReference>
<dbReference type="InterPro" id="IPR020845">
    <property type="entry name" value="AMP-binding_CS"/>
</dbReference>
<gene>
    <name evidence="3" type="ORF">G3T16_05535</name>
</gene>
<evidence type="ECO:0000313" key="4">
    <source>
        <dbReference type="Proteomes" id="UP000477680"/>
    </source>
</evidence>